<accession>A0A2N9AVW1</accession>
<dbReference type="EMBL" id="LT962688">
    <property type="protein sequence ID" value="SOR31428.1"/>
    <property type="molecule type" value="Genomic_DNA"/>
</dbReference>
<name>A0A2N9AVW1_METEX</name>
<dbReference type="Proteomes" id="UP000233769">
    <property type="component" value="Chromosome tk0001"/>
</dbReference>
<evidence type="ECO:0000313" key="2">
    <source>
        <dbReference type="Proteomes" id="UP000233769"/>
    </source>
</evidence>
<sequence length="26" mass="2912">MSAEEKREGAALFHEHGIDEAGDIWL</sequence>
<reference evidence="2" key="1">
    <citation type="submission" date="2017-10" db="EMBL/GenBank/DDBJ databases">
        <authorList>
            <person name="Regsiter A."/>
            <person name="William W."/>
        </authorList>
    </citation>
    <scope>NUCLEOTIDE SEQUENCE [LARGE SCALE GENOMIC DNA]</scope>
</reference>
<dbReference type="AlphaFoldDB" id="A0A2N9AVW1"/>
<proteinExistence type="predicted"/>
<protein>
    <submittedName>
        <fullName evidence="1">Uncharacterized protein</fullName>
    </submittedName>
</protein>
<evidence type="ECO:0000313" key="1">
    <source>
        <dbReference type="EMBL" id="SOR31428.1"/>
    </source>
</evidence>
<organism evidence="1 2">
    <name type="scientific">Methylorubrum extorquens</name>
    <name type="common">Methylobacterium dichloromethanicum</name>
    <name type="synonym">Methylobacterium extorquens</name>
    <dbReference type="NCBI Taxonomy" id="408"/>
    <lineage>
        <taxon>Bacteria</taxon>
        <taxon>Pseudomonadati</taxon>
        <taxon>Pseudomonadota</taxon>
        <taxon>Alphaproteobacteria</taxon>
        <taxon>Hyphomicrobiales</taxon>
        <taxon>Methylobacteriaceae</taxon>
        <taxon>Methylorubrum</taxon>
    </lineage>
</organism>
<gene>
    <name evidence="1" type="ORF">TK0001_4843</name>
</gene>